<organism evidence="1">
    <name type="scientific">Picea sitchensis</name>
    <name type="common">Sitka spruce</name>
    <name type="synonym">Pinus sitchensis</name>
    <dbReference type="NCBI Taxonomy" id="3332"/>
    <lineage>
        <taxon>Eukaryota</taxon>
        <taxon>Viridiplantae</taxon>
        <taxon>Streptophyta</taxon>
        <taxon>Embryophyta</taxon>
        <taxon>Tracheophyta</taxon>
        <taxon>Spermatophyta</taxon>
        <taxon>Pinopsida</taxon>
        <taxon>Pinidae</taxon>
        <taxon>Conifers I</taxon>
        <taxon>Pinales</taxon>
        <taxon>Pinaceae</taxon>
        <taxon>Picea</taxon>
    </lineage>
</organism>
<sequence length="36" mass="4227">MRCVHVWKRWEPERVHHVRESQAGDSVSALQQGHSC</sequence>
<reference evidence="1" key="1">
    <citation type="journal article" date="2008" name="BMC Genomics">
        <title>A conifer genomics resource of 200,000 spruce (Picea spp.) ESTs and 6,464 high-quality, sequence-finished full-length cDNAs for Sitka spruce (Picea sitchensis).</title>
        <authorList>
            <person name="Ralph S.G."/>
            <person name="Chun H.J."/>
            <person name="Kolosova N."/>
            <person name="Cooper D."/>
            <person name="Oddy C."/>
            <person name="Ritland C.E."/>
            <person name="Kirkpatrick R."/>
            <person name="Moore R."/>
            <person name="Barber S."/>
            <person name="Holt R.A."/>
            <person name="Jones S.J."/>
            <person name="Marra M.A."/>
            <person name="Douglas C.J."/>
            <person name="Ritland K."/>
            <person name="Bohlmann J."/>
        </authorList>
    </citation>
    <scope>NUCLEOTIDE SEQUENCE</scope>
    <source>
        <tissue evidence="1">Green portion of the leader tissue</tissue>
    </source>
</reference>
<protein>
    <submittedName>
        <fullName evidence="1">Uncharacterized protein</fullName>
    </submittedName>
</protein>
<dbReference type="AlphaFoldDB" id="A9NKH0"/>
<evidence type="ECO:0000313" key="1">
    <source>
        <dbReference type="EMBL" id="ABK21131.1"/>
    </source>
</evidence>
<accession>A9NKH0</accession>
<dbReference type="EMBL" id="EF081750">
    <property type="protein sequence ID" value="ABK21131.1"/>
    <property type="molecule type" value="mRNA"/>
</dbReference>
<proteinExistence type="evidence at transcript level"/>
<name>A9NKH0_PICSI</name>